<evidence type="ECO:0000313" key="1">
    <source>
        <dbReference type="EMBL" id="KAG5445050.1"/>
    </source>
</evidence>
<dbReference type="EMBL" id="NIRI02000056">
    <property type="protein sequence ID" value="KAG5445050.1"/>
    <property type="molecule type" value="Genomic_DNA"/>
</dbReference>
<dbReference type="Proteomes" id="UP000286415">
    <property type="component" value="Unassembled WGS sequence"/>
</dbReference>
<keyword evidence="2" id="KW-1185">Reference proteome</keyword>
<sequence length="231" mass="27080">MIRTVTGQRIPKEGHKFVSLALWPVAQKFQKRMGMLRHLRHPNLSFSLHLEKSAQKAFAVLRMIRRTFSRITRTDFQILYGAYVNPVVYSGRTKDVILIERVQRAATKMVAGLKSMDYETRLVVLDLYPLEYRRLRGDLILTYALFEQGLANRFFTVDPANTRRGHGKKIFKLRAHNFIRQTFFSFRVVAAWNNLPETVVHAPSRTQFKTLLDTYLRESSPWQTYFPALRT</sequence>
<reference evidence="1 2" key="2">
    <citation type="journal article" date="2021" name="Genomics">
        <title>High-quality reference genome for Clonorchis sinensis.</title>
        <authorList>
            <person name="Young N.D."/>
            <person name="Stroehlein A.J."/>
            <person name="Kinkar L."/>
            <person name="Wang T."/>
            <person name="Sohn W.M."/>
            <person name="Chang B.C.H."/>
            <person name="Kaur P."/>
            <person name="Weisz D."/>
            <person name="Dudchenko O."/>
            <person name="Aiden E.L."/>
            <person name="Korhonen P.K."/>
            <person name="Gasser R.B."/>
        </authorList>
    </citation>
    <scope>NUCLEOTIDE SEQUENCE [LARGE SCALE GENOMIC DNA]</scope>
    <source>
        <strain evidence="1">Cs-k2</strain>
    </source>
</reference>
<gene>
    <name evidence="1" type="ORF">CSKR_203141</name>
</gene>
<accession>A0A8T1M7D1</accession>
<comment type="caution">
    <text evidence="1">The sequence shown here is derived from an EMBL/GenBank/DDBJ whole genome shotgun (WGS) entry which is preliminary data.</text>
</comment>
<reference evidence="1 2" key="1">
    <citation type="journal article" date="2018" name="Biotechnol. Adv.">
        <title>Improved genomic resources and new bioinformatic workflow for the carcinogenic parasite Clonorchis sinensis: Biotechnological implications.</title>
        <authorList>
            <person name="Wang D."/>
            <person name="Korhonen P.K."/>
            <person name="Gasser R.B."/>
            <person name="Young N.D."/>
        </authorList>
    </citation>
    <scope>NUCLEOTIDE SEQUENCE [LARGE SCALE GENOMIC DNA]</scope>
    <source>
        <strain evidence="1">Cs-k2</strain>
    </source>
</reference>
<dbReference type="AlphaFoldDB" id="A0A8T1M7D1"/>
<proteinExistence type="predicted"/>
<name>A0A8T1M7D1_CLOSI</name>
<dbReference type="OrthoDB" id="10063766at2759"/>
<evidence type="ECO:0000313" key="2">
    <source>
        <dbReference type="Proteomes" id="UP000286415"/>
    </source>
</evidence>
<evidence type="ECO:0008006" key="3">
    <source>
        <dbReference type="Google" id="ProtNLM"/>
    </source>
</evidence>
<protein>
    <recommendedName>
        <fullName evidence="3">Pol-related protein</fullName>
    </recommendedName>
</protein>
<organism evidence="1 2">
    <name type="scientific">Clonorchis sinensis</name>
    <name type="common">Chinese liver fluke</name>
    <dbReference type="NCBI Taxonomy" id="79923"/>
    <lineage>
        <taxon>Eukaryota</taxon>
        <taxon>Metazoa</taxon>
        <taxon>Spiralia</taxon>
        <taxon>Lophotrochozoa</taxon>
        <taxon>Platyhelminthes</taxon>
        <taxon>Trematoda</taxon>
        <taxon>Digenea</taxon>
        <taxon>Opisthorchiida</taxon>
        <taxon>Opisthorchiata</taxon>
        <taxon>Opisthorchiidae</taxon>
        <taxon>Clonorchis</taxon>
    </lineage>
</organism>